<feature type="region of interest" description="Disordered" evidence="1">
    <location>
        <begin position="47"/>
        <end position="85"/>
    </location>
</feature>
<dbReference type="HOGENOM" id="CLU_2516311_0_0_1"/>
<dbReference type="AlphaFoldDB" id="A0A0D9ZL06"/>
<reference evidence="2" key="2">
    <citation type="submission" date="2018-05" db="EMBL/GenBank/DDBJ databases">
        <title>OgluRS3 (Oryza glumaepatula Reference Sequence Version 3).</title>
        <authorList>
            <person name="Zhang J."/>
            <person name="Kudrna D."/>
            <person name="Lee S."/>
            <person name="Talag J."/>
            <person name="Welchert J."/>
            <person name="Wing R.A."/>
        </authorList>
    </citation>
    <scope>NUCLEOTIDE SEQUENCE [LARGE SCALE GENOMIC DNA]</scope>
</reference>
<accession>A0A0D9ZL06</accession>
<name>A0A0D9ZL06_9ORYZ</name>
<protein>
    <submittedName>
        <fullName evidence="2">Uncharacterized protein</fullName>
    </submittedName>
</protein>
<proteinExistence type="predicted"/>
<keyword evidence="3" id="KW-1185">Reference proteome</keyword>
<dbReference type="Gramene" id="OGLUM04G12970.1">
    <property type="protein sequence ID" value="OGLUM04G12970.1"/>
    <property type="gene ID" value="OGLUM04G12970"/>
</dbReference>
<sequence>MVRLASVEAYGLLARSIFPIEHGILTHDGSGQTCGNGHTKEAVKDIAHERSNQRTWQSSPIREGKNDAHAAKTPCRAPPPPPDDP</sequence>
<organism evidence="2">
    <name type="scientific">Oryza glumipatula</name>
    <dbReference type="NCBI Taxonomy" id="40148"/>
    <lineage>
        <taxon>Eukaryota</taxon>
        <taxon>Viridiplantae</taxon>
        <taxon>Streptophyta</taxon>
        <taxon>Embryophyta</taxon>
        <taxon>Tracheophyta</taxon>
        <taxon>Spermatophyta</taxon>
        <taxon>Magnoliopsida</taxon>
        <taxon>Liliopsida</taxon>
        <taxon>Poales</taxon>
        <taxon>Poaceae</taxon>
        <taxon>BOP clade</taxon>
        <taxon>Oryzoideae</taxon>
        <taxon>Oryzeae</taxon>
        <taxon>Oryzinae</taxon>
        <taxon>Oryza</taxon>
    </lineage>
</organism>
<evidence type="ECO:0000313" key="2">
    <source>
        <dbReference type="EnsemblPlants" id="OGLUM04G12970.1"/>
    </source>
</evidence>
<feature type="compositionally biased region" description="Pro residues" evidence="1">
    <location>
        <begin position="76"/>
        <end position="85"/>
    </location>
</feature>
<evidence type="ECO:0000313" key="3">
    <source>
        <dbReference type="Proteomes" id="UP000026961"/>
    </source>
</evidence>
<reference evidence="2" key="1">
    <citation type="submission" date="2015-04" db="UniProtKB">
        <authorList>
            <consortium name="EnsemblPlants"/>
        </authorList>
    </citation>
    <scope>IDENTIFICATION</scope>
</reference>
<evidence type="ECO:0000256" key="1">
    <source>
        <dbReference type="SAM" id="MobiDB-lite"/>
    </source>
</evidence>
<dbReference type="Proteomes" id="UP000026961">
    <property type="component" value="Chromosome 4"/>
</dbReference>
<dbReference type="EnsemblPlants" id="OGLUM04G12970.1">
    <property type="protein sequence ID" value="OGLUM04G12970.1"/>
    <property type="gene ID" value="OGLUM04G12970"/>
</dbReference>